<dbReference type="EMBL" id="UGTF01000002">
    <property type="protein sequence ID" value="SUB88735.1"/>
    <property type="molecule type" value="Genomic_DNA"/>
</dbReference>
<dbReference type="RefSeq" id="WP_025003935.1">
    <property type="nucleotide sequence ID" value="NZ_UGTF01000002.1"/>
</dbReference>
<organism evidence="2 3">
    <name type="scientific">Porphyromonas macacae</name>
    <dbReference type="NCBI Taxonomy" id="28115"/>
    <lineage>
        <taxon>Bacteria</taxon>
        <taxon>Pseudomonadati</taxon>
        <taxon>Bacteroidota</taxon>
        <taxon>Bacteroidia</taxon>
        <taxon>Bacteroidales</taxon>
        <taxon>Porphyromonadaceae</taxon>
        <taxon>Porphyromonas</taxon>
    </lineage>
</organism>
<protein>
    <submittedName>
        <fullName evidence="2">Uncharacterized protein conserved in bacteria</fullName>
    </submittedName>
</protein>
<feature type="domain" description="Protein CR006 P-loop" evidence="1">
    <location>
        <begin position="123"/>
        <end position="343"/>
    </location>
</feature>
<name>A0A379E7R5_9PORP</name>
<accession>A0A379E7R5</accession>
<reference evidence="2 3" key="1">
    <citation type="submission" date="2018-06" db="EMBL/GenBank/DDBJ databases">
        <authorList>
            <consortium name="Pathogen Informatics"/>
            <person name="Doyle S."/>
        </authorList>
    </citation>
    <scope>NUCLEOTIDE SEQUENCE [LARGE SCALE GENOMIC DNA]</scope>
    <source>
        <strain evidence="2 3">NCTC11632</strain>
    </source>
</reference>
<sequence length="352" mass="41115">MATIKEIAIQLKTNEQPIVLIFAFNSTGKTKLSVEYKNITKDGNKHTGVYYNAYSEDLFRWNNDEDNNNENMRLEILKSSLNPYFSSIVENPGLLEEKLAPYLPKYTYEFDNNPDPEVGIDAIRFSRDNEKNIKISRGEERIFIWCFFLALFETDAWTGEQNSHFFIDDPVSSMDEHNIFITADSIIKLINDKISPKSEKRIIITTHHIGLFSILSDRLMNSSYKNSTKRKILSLRNNELELRNHDKDVFLYHLYLMHILQESTKNNDIEGYHIIILRQLLEIISSFLGVGGIKKALEEIGYRDNIEQISHQINSLSHKDARPQLIILNHNDIELLKEVFNKIQEKYNFIIH</sequence>
<dbReference type="SUPFAM" id="SSF52540">
    <property type="entry name" value="P-loop containing nucleoside triphosphate hydrolases"/>
    <property type="match status" value="1"/>
</dbReference>
<dbReference type="InterPro" id="IPR027417">
    <property type="entry name" value="P-loop_NTPase"/>
</dbReference>
<dbReference type="AlphaFoldDB" id="A0A379E7R5"/>
<proteinExistence type="predicted"/>
<dbReference type="Pfam" id="PF13166">
    <property type="entry name" value="AAA_13"/>
    <property type="match status" value="1"/>
</dbReference>
<evidence type="ECO:0000313" key="2">
    <source>
        <dbReference type="EMBL" id="SUB88735.1"/>
    </source>
</evidence>
<evidence type="ECO:0000313" key="3">
    <source>
        <dbReference type="Proteomes" id="UP000254156"/>
    </source>
</evidence>
<evidence type="ECO:0000259" key="1">
    <source>
        <dbReference type="Pfam" id="PF13166"/>
    </source>
</evidence>
<dbReference type="InterPro" id="IPR026866">
    <property type="entry name" value="CR006_AAA"/>
</dbReference>
<gene>
    <name evidence="2" type="ORF">NCTC11632_00807</name>
</gene>
<dbReference type="Proteomes" id="UP000254156">
    <property type="component" value="Unassembled WGS sequence"/>
</dbReference>